<sequence>MLLADACLCAKHVEMLQTALSSQMKLLKETIQARTAVPTANVFPRFKSLSELWSALQDEAQLLNILRSILLSLQPFTAAQAKIFSEACVDGLLEAAEVKTDQQRMAESADERIVPAEMNPQEWLLPETTTSFDELPLQYNGVCGYSLVTRDGLLLPGYPHIGVFHHEEKLYVFSSKEAALAFASSPGDFIAEVAEKAKLSPELIQLLQLHRQFSCVSPYSELQPGESLLVKPITKCESGTQTDIHPLETNIDKSYEWNEWELRRKAIKLADLRTKETRSMQTDLSHRRRETATQTWPPKDAATQSKRDGDSSVPRPQVYLAGLRGQRDAHVVKINLTRPVDQ</sequence>
<evidence type="ECO:0000256" key="1">
    <source>
        <dbReference type="ARBA" id="ARBA00004430"/>
    </source>
</evidence>
<keyword evidence="7" id="KW-0206">Cytoskeleton</keyword>
<evidence type="ECO:0000256" key="10">
    <source>
        <dbReference type="SAM" id="MobiDB-lite"/>
    </source>
</evidence>
<dbReference type="GO" id="GO:0003356">
    <property type="term" value="P:regulation of cilium beat frequency"/>
    <property type="evidence" value="ECO:0007669"/>
    <property type="project" value="TreeGrafter"/>
</dbReference>
<comment type="function">
    <text evidence="9">Essential for sperm motility and is involved in the regulation of the beating frequency of motile cilia on the epithelial cells of the respiratory tract. Required for the establishment of radial spokes in sperm flagella.</text>
</comment>
<evidence type="ECO:0000256" key="7">
    <source>
        <dbReference type="ARBA" id="ARBA00023212"/>
    </source>
</evidence>
<organism evidence="11 12">
    <name type="scientific">Champsocephalus esox</name>
    <name type="common">pike icefish</name>
    <dbReference type="NCBI Taxonomy" id="159716"/>
    <lineage>
        <taxon>Eukaryota</taxon>
        <taxon>Metazoa</taxon>
        <taxon>Chordata</taxon>
        <taxon>Craniata</taxon>
        <taxon>Vertebrata</taxon>
        <taxon>Euteleostomi</taxon>
        <taxon>Actinopterygii</taxon>
        <taxon>Neopterygii</taxon>
        <taxon>Teleostei</taxon>
        <taxon>Neoteleostei</taxon>
        <taxon>Acanthomorphata</taxon>
        <taxon>Eupercaria</taxon>
        <taxon>Perciformes</taxon>
        <taxon>Notothenioidei</taxon>
        <taxon>Channichthyidae</taxon>
        <taxon>Champsocephalus</taxon>
    </lineage>
</organism>
<keyword evidence="4" id="KW-0963">Cytoplasm</keyword>
<keyword evidence="6" id="KW-0969">Cilium</keyword>
<evidence type="ECO:0000256" key="3">
    <source>
        <dbReference type="ARBA" id="ARBA00021602"/>
    </source>
</evidence>
<evidence type="ECO:0000256" key="5">
    <source>
        <dbReference type="ARBA" id="ARBA00022794"/>
    </source>
</evidence>
<keyword evidence="12" id="KW-1185">Reference proteome</keyword>
<comment type="similarity">
    <text evidence="2">Belongs to the CFAP206 family.</text>
</comment>
<evidence type="ECO:0000313" key="12">
    <source>
        <dbReference type="Proteomes" id="UP001335648"/>
    </source>
</evidence>
<evidence type="ECO:0000256" key="9">
    <source>
        <dbReference type="ARBA" id="ARBA00045321"/>
    </source>
</evidence>
<evidence type="ECO:0000256" key="4">
    <source>
        <dbReference type="ARBA" id="ARBA00022490"/>
    </source>
</evidence>
<dbReference type="GO" id="GO:1901317">
    <property type="term" value="P:regulation of flagellated sperm motility"/>
    <property type="evidence" value="ECO:0007669"/>
    <property type="project" value="TreeGrafter"/>
</dbReference>
<keyword evidence="5" id="KW-0970">Cilium biogenesis/degradation</keyword>
<evidence type="ECO:0000256" key="6">
    <source>
        <dbReference type="ARBA" id="ARBA00023069"/>
    </source>
</evidence>
<gene>
    <name evidence="11" type="ORF">CesoFtcFv8_023551</name>
</gene>
<dbReference type="GO" id="GO:0005930">
    <property type="term" value="C:axoneme"/>
    <property type="evidence" value="ECO:0007669"/>
    <property type="project" value="UniProtKB-SubCell"/>
</dbReference>
<dbReference type="GO" id="GO:0007288">
    <property type="term" value="P:sperm axoneme assembly"/>
    <property type="evidence" value="ECO:0007669"/>
    <property type="project" value="TreeGrafter"/>
</dbReference>
<protein>
    <recommendedName>
        <fullName evidence="3">Cilia- and flagella-associated protein 206</fullName>
    </recommendedName>
</protein>
<dbReference type="EMBL" id="JAULUE010002064">
    <property type="protein sequence ID" value="KAK5880534.1"/>
    <property type="molecule type" value="Genomic_DNA"/>
</dbReference>
<reference evidence="11 12" key="1">
    <citation type="journal article" date="2023" name="Mol. Biol. Evol.">
        <title>Genomics of Secondarily Temperate Adaptation in the Only Non-Antarctic Icefish.</title>
        <authorList>
            <person name="Rivera-Colon A.G."/>
            <person name="Rayamajhi N."/>
            <person name="Minhas B.F."/>
            <person name="Madrigal G."/>
            <person name="Bilyk K.T."/>
            <person name="Yoon V."/>
            <person name="Hune M."/>
            <person name="Gregory S."/>
            <person name="Cheng C.H.C."/>
            <person name="Catchen J.M."/>
        </authorList>
    </citation>
    <scope>NUCLEOTIDE SEQUENCE [LARGE SCALE GENOMIC DNA]</scope>
    <source>
        <strain evidence="11">JC2023a</strain>
    </source>
</reference>
<evidence type="ECO:0000313" key="11">
    <source>
        <dbReference type="EMBL" id="KAK5880534.1"/>
    </source>
</evidence>
<evidence type="ECO:0000256" key="2">
    <source>
        <dbReference type="ARBA" id="ARBA00010500"/>
    </source>
</evidence>
<feature type="region of interest" description="Disordered" evidence="10">
    <location>
        <begin position="275"/>
        <end position="317"/>
    </location>
</feature>
<accession>A0AAN8GIL4</accession>
<dbReference type="GO" id="GO:0036064">
    <property type="term" value="C:ciliary basal body"/>
    <property type="evidence" value="ECO:0007669"/>
    <property type="project" value="TreeGrafter"/>
</dbReference>
<dbReference type="Pfam" id="PF12018">
    <property type="entry name" value="FAP206"/>
    <property type="match status" value="1"/>
</dbReference>
<proteinExistence type="inferred from homology"/>
<dbReference type="InterPro" id="IPR021897">
    <property type="entry name" value="FAP206"/>
</dbReference>
<comment type="subcellular location">
    <subcellularLocation>
        <location evidence="1">Cytoplasm</location>
        <location evidence="1">Cytoskeleton</location>
        <location evidence="1">Cilium axoneme</location>
    </subcellularLocation>
</comment>
<dbReference type="PANTHER" id="PTHR21442:SF0">
    <property type="entry name" value="CILIA- AND FLAGELLA-ASSOCIATED PROTEIN 206"/>
    <property type="match status" value="1"/>
</dbReference>
<dbReference type="Proteomes" id="UP001335648">
    <property type="component" value="Unassembled WGS sequence"/>
</dbReference>
<keyword evidence="8" id="KW-0966">Cell projection</keyword>
<comment type="caution">
    <text evidence="11">The sequence shown here is derived from an EMBL/GenBank/DDBJ whole genome shotgun (WGS) entry which is preliminary data.</text>
</comment>
<name>A0AAN8GIL4_9TELE</name>
<evidence type="ECO:0000256" key="8">
    <source>
        <dbReference type="ARBA" id="ARBA00023273"/>
    </source>
</evidence>
<dbReference type="PANTHER" id="PTHR21442">
    <property type="entry name" value="CILIA- AND FLAGELLA-ASSOCIATED PROTEIN 206"/>
    <property type="match status" value="1"/>
</dbReference>
<dbReference type="AlphaFoldDB" id="A0AAN8GIL4"/>